<organism evidence="2 3">
    <name type="scientific">Prunus yedoensis var. nudiflora</name>
    <dbReference type="NCBI Taxonomy" id="2094558"/>
    <lineage>
        <taxon>Eukaryota</taxon>
        <taxon>Viridiplantae</taxon>
        <taxon>Streptophyta</taxon>
        <taxon>Embryophyta</taxon>
        <taxon>Tracheophyta</taxon>
        <taxon>Spermatophyta</taxon>
        <taxon>Magnoliopsida</taxon>
        <taxon>eudicotyledons</taxon>
        <taxon>Gunneridae</taxon>
        <taxon>Pentapetalae</taxon>
        <taxon>rosids</taxon>
        <taxon>fabids</taxon>
        <taxon>Rosales</taxon>
        <taxon>Rosaceae</taxon>
        <taxon>Amygdaloideae</taxon>
        <taxon>Amygdaleae</taxon>
        <taxon>Prunus</taxon>
    </lineage>
</organism>
<dbReference type="Proteomes" id="UP000250321">
    <property type="component" value="Unassembled WGS sequence"/>
</dbReference>
<evidence type="ECO:0000313" key="2">
    <source>
        <dbReference type="EMBL" id="PQQ08301.1"/>
    </source>
</evidence>
<reference evidence="2 3" key="1">
    <citation type="submission" date="2018-02" db="EMBL/GenBank/DDBJ databases">
        <title>Draft genome of wild Prunus yedoensis var. nudiflora.</title>
        <authorList>
            <person name="Baek S."/>
            <person name="Kim J.-H."/>
            <person name="Choi K."/>
            <person name="Kim G.-B."/>
            <person name="Cho A."/>
            <person name="Jang H."/>
            <person name="Shin C.-H."/>
            <person name="Yu H.-J."/>
            <person name="Mun J.-H."/>
        </authorList>
    </citation>
    <scope>NUCLEOTIDE SEQUENCE [LARGE SCALE GENOMIC DNA]</scope>
    <source>
        <strain evidence="3">cv. Jeju island</strain>
        <tissue evidence="2">Leaf</tissue>
    </source>
</reference>
<feature type="region of interest" description="Disordered" evidence="1">
    <location>
        <begin position="24"/>
        <end position="49"/>
    </location>
</feature>
<dbReference type="EMBL" id="PJQY01000742">
    <property type="protein sequence ID" value="PQQ08301.1"/>
    <property type="molecule type" value="Genomic_DNA"/>
</dbReference>
<dbReference type="AlphaFoldDB" id="A0A314YTV9"/>
<evidence type="ECO:0000313" key="3">
    <source>
        <dbReference type="Proteomes" id="UP000250321"/>
    </source>
</evidence>
<proteinExistence type="predicted"/>
<keyword evidence="3" id="KW-1185">Reference proteome</keyword>
<comment type="caution">
    <text evidence="2">The sequence shown here is derived from an EMBL/GenBank/DDBJ whole genome shotgun (WGS) entry which is preliminary data.</text>
</comment>
<feature type="compositionally biased region" description="Polar residues" evidence="1">
    <location>
        <begin position="36"/>
        <end position="49"/>
    </location>
</feature>
<name>A0A314YTV9_PRUYE</name>
<protein>
    <submittedName>
        <fullName evidence="2">Protein CHUP1 chloroplastic</fullName>
    </submittedName>
</protein>
<accession>A0A314YTV9</accession>
<gene>
    <name evidence="2" type="ORF">Pyn_29622</name>
</gene>
<evidence type="ECO:0000256" key="1">
    <source>
        <dbReference type="SAM" id="MobiDB-lite"/>
    </source>
</evidence>
<sequence>MQKITSLHIAAQVNQQQLMLGRGWRSPKQQDIKDVQSVQRNSDVGSSSWYKTFSREGSADLPLKSDQDSDSTEKAELAKYAEALMSSRGATPKVHRKSASAS</sequence>
<dbReference type="STRING" id="2094558.A0A314YTV9"/>